<name>J3L675_ORYBR</name>
<dbReference type="Gramene" id="OB01G47310.1">
    <property type="protein sequence ID" value="OB01G47310.1"/>
    <property type="gene ID" value="OB01G47310"/>
</dbReference>
<evidence type="ECO:0000256" key="1">
    <source>
        <dbReference type="SAM" id="MobiDB-lite"/>
    </source>
</evidence>
<dbReference type="AlphaFoldDB" id="J3L675"/>
<reference evidence="2" key="1">
    <citation type="journal article" date="2013" name="Nat. Commun.">
        <title>Whole-genome sequencing of Oryza brachyantha reveals mechanisms underlying Oryza genome evolution.</title>
        <authorList>
            <person name="Chen J."/>
            <person name="Huang Q."/>
            <person name="Gao D."/>
            <person name="Wang J."/>
            <person name="Lang Y."/>
            <person name="Liu T."/>
            <person name="Li B."/>
            <person name="Bai Z."/>
            <person name="Luis Goicoechea J."/>
            <person name="Liang C."/>
            <person name="Chen C."/>
            <person name="Zhang W."/>
            <person name="Sun S."/>
            <person name="Liao Y."/>
            <person name="Zhang X."/>
            <person name="Yang L."/>
            <person name="Song C."/>
            <person name="Wang M."/>
            <person name="Shi J."/>
            <person name="Liu G."/>
            <person name="Liu J."/>
            <person name="Zhou H."/>
            <person name="Zhou W."/>
            <person name="Yu Q."/>
            <person name="An N."/>
            <person name="Chen Y."/>
            <person name="Cai Q."/>
            <person name="Wang B."/>
            <person name="Liu B."/>
            <person name="Min J."/>
            <person name="Huang Y."/>
            <person name="Wu H."/>
            <person name="Li Z."/>
            <person name="Zhang Y."/>
            <person name="Yin Y."/>
            <person name="Song W."/>
            <person name="Jiang J."/>
            <person name="Jackson S.A."/>
            <person name="Wing R.A."/>
            <person name="Wang J."/>
            <person name="Chen M."/>
        </authorList>
    </citation>
    <scope>NUCLEOTIDE SEQUENCE [LARGE SCALE GENOMIC DNA]</scope>
    <source>
        <strain evidence="2">cv. IRGC 101232</strain>
    </source>
</reference>
<feature type="compositionally biased region" description="Polar residues" evidence="1">
    <location>
        <begin position="1"/>
        <end position="18"/>
    </location>
</feature>
<keyword evidence="3" id="KW-1185">Reference proteome</keyword>
<organism evidence="2">
    <name type="scientific">Oryza brachyantha</name>
    <name type="common">malo sina</name>
    <dbReference type="NCBI Taxonomy" id="4533"/>
    <lineage>
        <taxon>Eukaryota</taxon>
        <taxon>Viridiplantae</taxon>
        <taxon>Streptophyta</taxon>
        <taxon>Embryophyta</taxon>
        <taxon>Tracheophyta</taxon>
        <taxon>Spermatophyta</taxon>
        <taxon>Magnoliopsida</taxon>
        <taxon>Liliopsida</taxon>
        <taxon>Poales</taxon>
        <taxon>Poaceae</taxon>
        <taxon>BOP clade</taxon>
        <taxon>Oryzoideae</taxon>
        <taxon>Oryzeae</taxon>
        <taxon>Oryzinae</taxon>
        <taxon>Oryza</taxon>
    </lineage>
</organism>
<feature type="region of interest" description="Disordered" evidence="1">
    <location>
        <begin position="1"/>
        <end position="21"/>
    </location>
</feature>
<accession>J3L675</accession>
<evidence type="ECO:0000313" key="2">
    <source>
        <dbReference type="EnsemblPlants" id="OB01G47310.1"/>
    </source>
</evidence>
<dbReference type="HOGENOM" id="CLU_2419523_0_0_1"/>
<protein>
    <submittedName>
        <fullName evidence="2">Uncharacterized protein</fullName>
    </submittedName>
</protein>
<feature type="compositionally biased region" description="Polar residues" evidence="1">
    <location>
        <begin position="70"/>
        <end position="85"/>
    </location>
</feature>
<sequence>FTWLASTAGETLDSSVSSGHLGHRIRRQKLILVSFSSFVSDAFPMLEPVIRLDTGGQSKVVEQLGHDNRSGSQPRYLSSSSSITDKSMLDVS</sequence>
<dbReference type="EnsemblPlants" id="OB01G47310.1">
    <property type="protein sequence ID" value="OB01G47310.1"/>
    <property type="gene ID" value="OB01G47310"/>
</dbReference>
<feature type="region of interest" description="Disordered" evidence="1">
    <location>
        <begin position="64"/>
        <end position="92"/>
    </location>
</feature>
<reference evidence="2" key="2">
    <citation type="submission" date="2013-04" db="UniProtKB">
        <authorList>
            <consortium name="EnsemblPlants"/>
        </authorList>
    </citation>
    <scope>IDENTIFICATION</scope>
</reference>
<dbReference type="Proteomes" id="UP000006038">
    <property type="component" value="Chromosome 1"/>
</dbReference>
<evidence type="ECO:0000313" key="3">
    <source>
        <dbReference type="Proteomes" id="UP000006038"/>
    </source>
</evidence>
<proteinExistence type="predicted"/>